<accession>A0A7I7K5C1</accession>
<dbReference type="OrthoDB" id="3886596at2"/>
<dbReference type="EMBL" id="AP022563">
    <property type="protein sequence ID" value="BBX18691.1"/>
    <property type="molecule type" value="Genomic_DNA"/>
</dbReference>
<name>A0A7I7K5C1_9MYCO</name>
<gene>
    <name evidence="1" type="ORF">MDUV_35510</name>
</gene>
<dbReference type="Proteomes" id="UP000467006">
    <property type="component" value="Chromosome"/>
</dbReference>
<organism evidence="1 2">
    <name type="scientific">Mycolicibacterium duvalii</name>
    <dbReference type="NCBI Taxonomy" id="39688"/>
    <lineage>
        <taxon>Bacteria</taxon>
        <taxon>Bacillati</taxon>
        <taxon>Actinomycetota</taxon>
        <taxon>Actinomycetes</taxon>
        <taxon>Mycobacteriales</taxon>
        <taxon>Mycobacteriaceae</taxon>
        <taxon>Mycolicibacterium</taxon>
    </lineage>
</organism>
<dbReference type="KEGG" id="mdu:MDUV_35510"/>
<evidence type="ECO:0000313" key="2">
    <source>
        <dbReference type="Proteomes" id="UP000467006"/>
    </source>
</evidence>
<sequence length="1133" mass="124535">MDEESRSLLDWLSDEDYRLRVALEPVNLVAELNLNADEVRTAQSKYGAAARGMLGRGHRYDDVIKKYPALTLAILVGHAALAYDQGAYWDEFWSELGLGRDNYFENAMRRQLVPLLNKFKLARFTKLERQNQYVMILAMHAGIPAHCLRDLLQMIDSHLVQGREATGVALLEWLEEPGKQYRTNALDVPVRNFLRYGGEFAVDILDRIIEVVDAAVVDPGLLDSGLDTATTGLPTVLVDELVHQLRDHPIEWKGRRATSSSVQRRPALAYSVDDDQLVVSVPYPRSSPGLPWRVSFDGAVREVHAERSWGVTDGNHAPTLIPVPMPIREILLWHDASDSSFSLQVVGTTDPMLTFAADGTWIPRRDALKDAVWVIHPSDAELYDPQADRVVDARTDSGAPAGWIGWRSTYVDLADVEALQLRRNGRPIGTTHPVRKDAVPTFHLSEPVPGCRTQDGRPVYAERPWVMLPPSSSRATTKWRVRTRLFGQTEWISDDEWNAEEEQTCVDPFDDAESGLLGLFEIVVTGPLGADVRAVVFVAEGLDADFDSELRIPVPGGLSPCTAALGSSTSLQVSPDLIEFAVDKPERLITLSSDERSADVVVRPEHITMRTGLRGEPATWRTTADTCAPGDLAQDRYVAVRLPKGMDAYFTFVDGAGEVIHVEQARRKPGGVFETATARFADSARHAEIGKVVANIACETGNLEVVVLAVRPPQVCSGVRLVNGSLVFNGLLDSADLAVHVWPTTAPWLPAQSLPLDGDTLELPDDLVNAGELCCQVFVDDPWVLVEPPQRPDDTAFRVAQPGWVVSQDTGRTKLSQFLAGEGSAPEAVGAMPEVWSALAMLGFDSSDTVASRTRSALIKMLGQEPRRALEGLGNSTIALRDKMGMLVGSELVNRSFATTFTLNELHADPWFGCMVEISDLPSLHRRKDEVREERAETLAYLRDKGGDLLIDTLATGKAASLAEGCFDRNVFRLDAMPASQVEELLVGLRLVPGALLDADTRVAGNVEAFHQRAAWMRTGWSDGFAAQTSFALSPIKRACPDAYEIISARSEALRGVPTAQHPWMLMSVQSLTLAVLARLEAHDRIMGQYLNSGMLSAWAVMAQLCPRLVATDLLIAEALIVHFCRGDLTREY</sequence>
<protein>
    <submittedName>
        <fullName evidence="1">Uncharacterized protein</fullName>
    </submittedName>
</protein>
<keyword evidence="2" id="KW-1185">Reference proteome</keyword>
<dbReference type="RefSeq" id="WP_098004017.1">
    <property type="nucleotide sequence ID" value="NZ_AP022563.1"/>
</dbReference>
<dbReference type="AlphaFoldDB" id="A0A7I7K5C1"/>
<reference evidence="1 2" key="1">
    <citation type="journal article" date="2019" name="Emerg. Microbes Infect.">
        <title>Comprehensive subspecies identification of 175 nontuberculous mycobacteria species based on 7547 genomic profiles.</title>
        <authorList>
            <person name="Matsumoto Y."/>
            <person name="Kinjo T."/>
            <person name="Motooka D."/>
            <person name="Nabeya D."/>
            <person name="Jung N."/>
            <person name="Uechi K."/>
            <person name="Horii T."/>
            <person name="Iida T."/>
            <person name="Fujita J."/>
            <person name="Nakamura S."/>
        </authorList>
    </citation>
    <scope>NUCLEOTIDE SEQUENCE [LARGE SCALE GENOMIC DNA]</scope>
    <source>
        <strain evidence="1 2">JCM 6396</strain>
    </source>
</reference>
<proteinExistence type="predicted"/>
<evidence type="ECO:0000313" key="1">
    <source>
        <dbReference type="EMBL" id="BBX18691.1"/>
    </source>
</evidence>